<dbReference type="Gene3D" id="3.40.50.10320">
    <property type="entry name" value="LmbE-like"/>
    <property type="match status" value="1"/>
</dbReference>
<keyword evidence="1" id="KW-0862">Zinc</keyword>
<evidence type="ECO:0000256" key="1">
    <source>
        <dbReference type="ARBA" id="ARBA00022833"/>
    </source>
</evidence>
<dbReference type="Pfam" id="PF02585">
    <property type="entry name" value="PIG-L"/>
    <property type="match status" value="1"/>
</dbReference>
<dbReference type="InterPro" id="IPR003737">
    <property type="entry name" value="GlcNAc_PI_deacetylase-related"/>
</dbReference>
<dbReference type="PANTHER" id="PTHR12993:SF26">
    <property type="entry name" value="1D-MYO-INOSITOL 2-ACETAMIDO-2-DEOXY-ALPHA-D-GLUCOPYRANOSIDE DEACETYLASE"/>
    <property type="match status" value="1"/>
</dbReference>
<dbReference type="Proteomes" id="UP001501442">
    <property type="component" value="Unassembled WGS sequence"/>
</dbReference>
<dbReference type="InterPro" id="IPR024078">
    <property type="entry name" value="LmbE-like_dom_sf"/>
</dbReference>
<dbReference type="EMBL" id="BAABHK010000010">
    <property type="protein sequence ID" value="GAA4632306.1"/>
    <property type="molecule type" value="Genomic_DNA"/>
</dbReference>
<evidence type="ECO:0000313" key="2">
    <source>
        <dbReference type="EMBL" id="GAA4632306.1"/>
    </source>
</evidence>
<proteinExistence type="predicted"/>
<dbReference type="RefSeq" id="WP_345435291.1">
    <property type="nucleotide sequence ID" value="NZ_BAABHK010000010.1"/>
</dbReference>
<organism evidence="2 3">
    <name type="scientific">Actinoallomurus vinaceus</name>
    <dbReference type="NCBI Taxonomy" id="1080074"/>
    <lineage>
        <taxon>Bacteria</taxon>
        <taxon>Bacillati</taxon>
        <taxon>Actinomycetota</taxon>
        <taxon>Actinomycetes</taxon>
        <taxon>Streptosporangiales</taxon>
        <taxon>Thermomonosporaceae</taxon>
        <taxon>Actinoallomurus</taxon>
    </lineage>
</organism>
<accession>A0ABP8UIM5</accession>
<sequence>MTVNGGLLCVHAHPDDEALWTGGVLARYAEAGVRTGVVTCTWTEGTRRVEELRRSLAILGAGEPRLLGYADAGTNESGEDDRFVEADVDEAVGRLVGHIREFRPDVVVTYDAFGGYGHPDHVRAHRVTLAAVEAAAYEQLYPDAGEPWRVRTLYLVTVPSTVVRAEWEKVFGAPPEPGQVLPGTPDEQVTTTVDVRPWADRKWEAFQAHESEAERGAGPAMFAGLPDEERDRLLGTEWYIRRDLAAPRSSDLFAENGVA</sequence>
<gene>
    <name evidence="2" type="ORF">GCM10023196_065190</name>
</gene>
<reference evidence="3" key="1">
    <citation type="journal article" date="2019" name="Int. J. Syst. Evol. Microbiol.">
        <title>The Global Catalogue of Microorganisms (GCM) 10K type strain sequencing project: providing services to taxonomists for standard genome sequencing and annotation.</title>
        <authorList>
            <consortium name="The Broad Institute Genomics Platform"/>
            <consortium name="The Broad Institute Genome Sequencing Center for Infectious Disease"/>
            <person name="Wu L."/>
            <person name="Ma J."/>
        </authorList>
    </citation>
    <scope>NUCLEOTIDE SEQUENCE [LARGE SCALE GENOMIC DNA]</scope>
    <source>
        <strain evidence="3">JCM 17939</strain>
    </source>
</reference>
<name>A0ABP8UIM5_9ACTN</name>
<dbReference type="SUPFAM" id="SSF102588">
    <property type="entry name" value="LmbE-like"/>
    <property type="match status" value="1"/>
</dbReference>
<evidence type="ECO:0000313" key="3">
    <source>
        <dbReference type="Proteomes" id="UP001501442"/>
    </source>
</evidence>
<comment type="caution">
    <text evidence="2">The sequence shown here is derived from an EMBL/GenBank/DDBJ whole genome shotgun (WGS) entry which is preliminary data.</text>
</comment>
<dbReference type="PANTHER" id="PTHR12993">
    <property type="entry name" value="N-ACETYLGLUCOSAMINYL-PHOSPHATIDYLINOSITOL DE-N-ACETYLASE-RELATED"/>
    <property type="match status" value="1"/>
</dbReference>
<protein>
    <submittedName>
        <fullName evidence="2">PIG-L family deacetylase</fullName>
    </submittedName>
</protein>
<keyword evidence="3" id="KW-1185">Reference proteome</keyword>